<organism evidence="2 3">
    <name type="scientific">Chitinophaga parva</name>
    <dbReference type="NCBI Taxonomy" id="2169414"/>
    <lineage>
        <taxon>Bacteria</taxon>
        <taxon>Pseudomonadati</taxon>
        <taxon>Bacteroidota</taxon>
        <taxon>Chitinophagia</taxon>
        <taxon>Chitinophagales</taxon>
        <taxon>Chitinophagaceae</taxon>
        <taxon>Chitinophaga</taxon>
    </lineage>
</organism>
<reference evidence="2 3" key="1">
    <citation type="submission" date="2018-04" db="EMBL/GenBank/DDBJ databases">
        <title>Chitinophaga fuyangensis sp. nov., isolated from soil in a chemical factory.</title>
        <authorList>
            <person name="Chen K."/>
        </authorList>
    </citation>
    <scope>NUCLEOTIDE SEQUENCE [LARGE SCALE GENOMIC DNA]</scope>
    <source>
        <strain evidence="2 3">LY-1</strain>
    </source>
</reference>
<dbReference type="Proteomes" id="UP000244450">
    <property type="component" value="Unassembled WGS sequence"/>
</dbReference>
<dbReference type="PANTHER" id="PTHR43539:SF78">
    <property type="entry name" value="FLAVIN-CONTAINING MONOOXYGENASE"/>
    <property type="match status" value="1"/>
</dbReference>
<dbReference type="InterPro" id="IPR036188">
    <property type="entry name" value="FAD/NAD-bd_sf"/>
</dbReference>
<gene>
    <name evidence="2" type="ORF">DCC81_21360</name>
</gene>
<dbReference type="OrthoDB" id="9778740at2"/>
<dbReference type="InterPro" id="IPR050982">
    <property type="entry name" value="Auxin_biosynth/cation_transpt"/>
</dbReference>
<evidence type="ECO:0000313" key="3">
    <source>
        <dbReference type="Proteomes" id="UP000244450"/>
    </source>
</evidence>
<keyword evidence="1" id="KW-0560">Oxidoreductase</keyword>
<protein>
    <submittedName>
        <fullName evidence="2">NAD(P)/FAD-dependent oxidoreductase</fullName>
    </submittedName>
</protein>
<dbReference type="RefSeq" id="WP_108688709.1">
    <property type="nucleotide sequence ID" value="NZ_QCYK01000003.1"/>
</dbReference>
<evidence type="ECO:0000313" key="2">
    <source>
        <dbReference type="EMBL" id="PUZ22965.1"/>
    </source>
</evidence>
<name>A0A2T7BD15_9BACT</name>
<dbReference type="PIRSF" id="PIRSF000332">
    <property type="entry name" value="FMO"/>
    <property type="match status" value="1"/>
</dbReference>
<dbReference type="GO" id="GO:0050661">
    <property type="term" value="F:NADP binding"/>
    <property type="evidence" value="ECO:0007669"/>
    <property type="project" value="InterPro"/>
</dbReference>
<dbReference type="EMBL" id="QCYK01000003">
    <property type="protein sequence ID" value="PUZ22965.1"/>
    <property type="molecule type" value="Genomic_DNA"/>
</dbReference>
<dbReference type="GO" id="GO:0005829">
    <property type="term" value="C:cytosol"/>
    <property type="evidence" value="ECO:0007669"/>
    <property type="project" value="TreeGrafter"/>
</dbReference>
<dbReference type="InterPro" id="IPR000960">
    <property type="entry name" value="Flavin_mOase"/>
</dbReference>
<dbReference type="AlphaFoldDB" id="A0A2T7BD15"/>
<dbReference type="Gene3D" id="3.50.50.60">
    <property type="entry name" value="FAD/NAD(P)-binding domain"/>
    <property type="match status" value="1"/>
</dbReference>
<proteinExistence type="predicted"/>
<dbReference type="PRINTS" id="PR00368">
    <property type="entry name" value="FADPNR"/>
</dbReference>
<dbReference type="GO" id="GO:0050660">
    <property type="term" value="F:flavin adenine dinucleotide binding"/>
    <property type="evidence" value="ECO:0007669"/>
    <property type="project" value="InterPro"/>
</dbReference>
<accession>A0A2T7BD15</accession>
<dbReference type="PANTHER" id="PTHR43539">
    <property type="entry name" value="FLAVIN-BINDING MONOOXYGENASE-LIKE PROTEIN (AFU_ORTHOLOGUE AFUA_4G09220)"/>
    <property type="match status" value="1"/>
</dbReference>
<evidence type="ECO:0000256" key="1">
    <source>
        <dbReference type="ARBA" id="ARBA00023002"/>
    </source>
</evidence>
<dbReference type="PRINTS" id="PR00469">
    <property type="entry name" value="PNDRDTASEII"/>
</dbReference>
<dbReference type="GO" id="GO:0004497">
    <property type="term" value="F:monooxygenase activity"/>
    <property type="evidence" value="ECO:0007669"/>
    <property type="project" value="TreeGrafter"/>
</dbReference>
<dbReference type="Pfam" id="PF13738">
    <property type="entry name" value="Pyr_redox_3"/>
    <property type="match status" value="1"/>
</dbReference>
<dbReference type="SUPFAM" id="SSF51905">
    <property type="entry name" value="FAD/NAD(P)-binding domain"/>
    <property type="match status" value="2"/>
</dbReference>
<sequence>MQDTPTLIIGASFAGLATAAALQRRGLPFVLIEKAAGVGAPWHQHYERLHLHTHKEFSHLPFRKFPAATPRYPSRQEVVDYLEDYARALQLQPLFDTEALSITYKDGRWFTATDQRTFVSDNLVMATGAFSKPRPVAFPGLSSFTGDVMHSHEYRNAKAYAGKAVLVVGFGNSACEIAMDLAEQGAKPAMAVRSPVNIVPRDVLGVPVVTLSWMMRNLSPHVADAISAPLMHLLIGDVQDLGLQAMPYGPLEQIQRDGKAPVLDMGVVRMIRRGQIGIYDDVDHLEGHTVFFKGGEAARFDAIIAATGYEPNHKELLQVGPERFDDLRNPVSKQAYFGKDGLYFCGYWISPTGQIHEISSDALSIAAAIAKKAGH</sequence>
<comment type="caution">
    <text evidence="2">The sequence shown here is derived from an EMBL/GenBank/DDBJ whole genome shotgun (WGS) entry which is preliminary data.</text>
</comment>
<keyword evidence="3" id="KW-1185">Reference proteome</keyword>